<dbReference type="EMBL" id="LUTY01001678">
    <property type="protein sequence ID" value="OAD21373.1"/>
    <property type="molecule type" value="Genomic_DNA"/>
</dbReference>
<protein>
    <submittedName>
        <fullName evidence="1">Uncharacterized protein</fullName>
    </submittedName>
</protein>
<name>A0A176RZY3_9GAMM</name>
<evidence type="ECO:0000313" key="1">
    <source>
        <dbReference type="EMBL" id="OAD21373.1"/>
    </source>
</evidence>
<dbReference type="AlphaFoldDB" id="A0A176RZY3"/>
<proteinExistence type="predicted"/>
<comment type="caution">
    <text evidence="1">The sequence shown here is derived from an EMBL/GenBank/DDBJ whole genome shotgun (WGS) entry which is preliminary data.</text>
</comment>
<organism evidence="1 2">
    <name type="scientific">Candidatus Thiomargarita nelsonii</name>
    <dbReference type="NCBI Taxonomy" id="1003181"/>
    <lineage>
        <taxon>Bacteria</taxon>
        <taxon>Pseudomonadati</taxon>
        <taxon>Pseudomonadota</taxon>
        <taxon>Gammaproteobacteria</taxon>
        <taxon>Thiotrichales</taxon>
        <taxon>Thiotrichaceae</taxon>
        <taxon>Thiomargarita</taxon>
    </lineage>
</organism>
<keyword evidence="2" id="KW-1185">Reference proteome</keyword>
<evidence type="ECO:0000313" key="2">
    <source>
        <dbReference type="Proteomes" id="UP000076962"/>
    </source>
</evidence>
<accession>A0A176RZY3</accession>
<sequence length="54" mass="6208">MLVWVLALDCQILEVMRDFGKPIRYIFINKCYHLFKTHTGQSPGGGISQRPKNS</sequence>
<dbReference type="Proteomes" id="UP000076962">
    <property type="component" value="Unassembled WGS sequence"/>
</dbReference>
<gene>
    <name evidence="1" type="ORF">THIOM_002861</name>
</gene>
<reference evidence="1 2" key="1">
    <citation type="submission" date="2016-05" db="EMBL/GenBank/DDBJ databases">
        <title>Single-cell genome of chain-forming Candidatus Thiomargarita nelsonii and comparison to other large sulfur-oxidizing bacteria.</title>
        <authorList>
            <person name="Winkel M."/>
            <person name="Salman V."/>
            <person name="Woyke T."/>
            <person name="Schulz-Vogt H."/>
            <person name="Richter M."/>
            <person name="Flood B."/>
            <person name="Bailey J."/>
            <person name="Amann R."/>
            <person name="Mussmann M."/>
        </authorList>
    </citation>
    <scope>NUCLEOTIDE SEQUENCE [LARGE SCALE GENOMIC DNA]</scope>
    <source>
        <strain evidence="1 2">THI036</strain>
    </source>
</reference>